<protein>
    <submittedName>
        <fullName evidence="3">Uncharacterized protein</fullName>
    </submittedName>
</protein>
<dbReference type="EMBL" id="LRRQ01000002">
    <property type="protein sequence ID" value="OAM91952.1"/>
    <property type="molecule type" value="Genomic_DNA"/>
</dbReference>
<keyword evidence="1" id="KW-1133">Transmembrane helix</keyword>
<dbReference type="EMBL" id="LRRQ01000152">
    <property type="protein sequence ID" value="OAM87999.1"/>
    <property type="molecule type" value="Genomic_DNA"/>
</dbReference>
<keyword evidence="1" id="KW-0472">Membrane</keyword>
<feature type="transmembrane region" description="Helical" evidence="1">
    <location>
        <begin position="91"/>
        <end position="114"/>
    </location>
</feature>
<dbReference type="EMBL" id="LRRQ01000008">
    <property type="protein sequence ID" value="OAM91833.1"/>
    <property type="molecule type" value="Genomic_DNA"/>
</dbReference>
<feature type="chain" id="PRO_5008872547" evidence="2">
    <location>
        <begin position="26"/>
        <end position="124"/>
    </location>
</feature>
<evidence type="ECO:0000313" key="6">
    <source>
        <dbReference type="Proteomes" id="UP000078486"/>
    </source>
</evidence>
<feature type="transmembrane region" description="Helical" evidence="1">
    <location>
        <begin position="55"/>
        <end position="79"/>
    </location>
</feature>
<dbReference type="STRING" id="1184151.AW736_21670"/>
<proteinExistence type="predicted"/>
<feature type="signal peptide" evidence="2">
    <location>
        <begin position="1"/>
        <end position="25"/>
    </location>
</feature>
<evidence type="ECO:0000313" key="5">
    <source>
        <dbReference type="EMBL" id="OAM91952.1"/>
    </source>
</evidence>
<gene>
    <name evidence="3" type="ORF">AW736_21670</name>
    <name evidence="5" type="ORF">AW736_26170</name>
    <name evidence="4" type="ORF">AW736_26720</name>
</gene>
<organism evidence="3 6">
    <name type="scientific">Termitidicoccus mucosus</name>
    <dbReference type="NCBI Taxonomy" id="1184151"/>
    <lineage>
        <taxon>Bacteria</taxon>
        <taxon>Pseudomonadati</taxon>
        <taxon>Verrucomicrobiota</taxon>
        <taxon>Opitutia</taxon>
        <taxon>Opitutales</taxon>
        <taxon>Opitutaceae</taxon>
        <taxon>Termitidicoccus</taxon>
    </lineage>
</organism>
<keyword evidence="6" id="KW-1185">Reference proteome</keyword>
<dbReference type="RefSeq" id="WP_068772355.1">
    <property type="nucleotide sequence ID" value="NZ_CP109796.1"/>
</dbReference>
<evidence type="ECO:0000313" key="3">
    <source>
        <dbReference type="EMBL" id="OAM87999.1"/>
    </source>
</evidence>
<reference evidence="3 6" key="1">
    <citation type="submission" date="2016-01" db="EMBL/GenBank/DDBJ databases">
        <title>High potential of lignocellulose degradation of a new Verrucomicrobia species.</title>
        <authorList>
            <person name="Wang Y."/>
            <person name="Shi Y."/>
            <person name="Qiu Z."/>
            <person name="Liu S."/>
            <person name="Yang H."/>
        </authorList>
    </citation>
    <scope>NUCLEOTIDE SEQUENCE [LARGE SCALE GENOMIC DNA]</scope>
    <source>
        <strain evidence="3 6">TSB47</strain>
    </source>
</reference>
<comment type="caution">
    <text evidence="3">The sequence shown here is derived from an EMBL/GenBank/DDBJ whole genome shotgun (WGS) entry which is preliminary data.</text>
</comment>
<evidence type="ECO:0000313" key="4">
    <source>
        <dbReference type="EMBL" id="OAM91833.1"/>
    </source>
</evidence>
<name>A0A178IFX5_9BACT</name>
<evidence type="ECO:0000256" key="2">
    <source>
        <dbReference type="SAM" id="SignalP"/>
    </source>
</evidence>
<keyword evidence="1" id="KW-0812">Transmembrane</keyword>
<evidence type="ECO:0000256" key="1">
    <source>
        <dbReference type="SAM" id="Phobius"/>
    </source>
</evidence>
<dbReference type="AlphaFoldDB" id="A0A178IFX5"/>
<sequence length="124" mass="12927">MKKIPSSRGALVAFLTLLFILPEWAATTASAAITDGSSLGVPLILAQVPSQVKTGFQYGLGLLFMIGFIWGVINIWGGADRLKKGDADGKMGIVSGIIIAGAAAIMTAMFYIFGMSDGALTPQF</sequence>
<dbReference type="Proteomes" id="UP000078486">
    <property type="component" value="Unassembled WGS sequence"/>
</dbReference>
<accession>A0A178IFX5</accession>
<keyword evidence="2" id="KW-0732">Signal</keyword>